<dbReference type="InterPro" id="IPR039204">
    <property type="entry name" value="MRS2-like"/>
</dbReference>
<comment type="similarity">
    <text evidence="1">Belongs to the CorA metal ion transporter (MIT) (TC 1.A.35.5) family.</text>
</comment>
<keyword evidence="3" id="KW-0472">Membrane</keyword>
<dbReference type="PANTHER" id="PTHR13890">
    <property type="entry name" value="RNA SPLICING PROTEIN MRS2, MITOCHONDRIAL"/>
    <property type="match status" value="1"/>
</dbReference>
<proteinExistence type="inferred from homology"/>
<dbReference type="AlphaFoldDB" id="A0A7S0KJ68"/>
<evidence type="ECO:0000313" key="4">
    <source>
        <dbReference type="EMBL" id="CAD8581818.1"/>
    </source>
</evidence>
<organism evidence="4">
    <name type="scientific">Micromonas pusilla</name>
    <name type="common">Picoplanktonic green alga</name>
    <name type="synonym">Chromulina pusilla</name>
    <dbReference type="NCBI Taxonomy" id="38833"/>
    <lineage>
        <taxon>Eukaryota</taxon>
        <taxon>Viridiplantae</taxon>
        <taxon>Chlorophyta</taxon>
        <taxon>Mamiellophyceae</taxon>
        <taxon>Mamiellales</taxon>
        <taxon>Mamiellaceae</taxon>
        <taxon>Micromonas</taxon>
    </lineage>
</organism>
<dbReference type="PANTHER" id="PTHR13890:SF42">
    <property type="entry name" value="MAGNESIUM TRANSPORTER"/>
    <property type="match status" value="1"/>
</dbReference>
<sequence length="314" mass="34271">MTELENDIREAHHAISDAMRSDERVDGLLPRCSRVAYAGDGRNSLDANLDANSERARQGASDAATAKDGKRTENASMEGELSESEAVSRRKATVRLLQTHLWRIRAAGGQLEEMSRQVEDTRQVWELFLDGVRNRTVRLNLQATIATLALTVTAVPASLAGMNVPSGLEHAHPLVFWGLTASLFAASAATWGRFMGIYRGGTGLSSARAADLRALRFVLQRMDELDDAMRVRGDGVRSGAVKTRGDLAGVVREAGLHSGLDGVDVDALDPAALELLFKVFDRDGDGRIDPSEEWVIRPWPPRDESRRGRDVMGT</sequence>
<dbReference type="GO" id="GO:0015095">
    <property type="term" value="F:magnesium ion transmembrane transporter activity"/>
    <property type="evidence" value="ECO:0007669"/>
    <property type="project" value="TreeGrafter"/>
</dbReference>
<evidence type="ECO:0000256" key="1">
    <source>
        <dbReference type="ARBA" id="ARBA00007535"/>
    </source>
</evidence>
<dbReference type="EMBL" id="HBEV01004316">
    <property type="protein sequence ID" value="CAD8581818.1"/>
    <property type="molecule type" value="Transcribed_RNA"/>
</dbReference>
<evidence type="ECO:0008006" key="5">
    <source>
        <dbReference type="Google" id="ProtNLM"/>
    </source>
</evidence>
<name>A0A7S0KJ68_MICPS</name>
<keyword evidence="3" id="KW-1133">Transmembrane helix</keyword>
<feature type="transmembrane region" description="Helical" evidence="3">
    <location>
        <begin position="143"/>
        <end position="162"/>
    </location>
</feature>
<evidence type="ECO:0000256" key="3">
    <source>
        <dbReference type="SAM" id="Phobius"/>
    </source>
</evidence>
<protein>
    <recommendedName>
        <fullName evidence="5">EF-hand domain-containing protein</fullName>
    </recommendedName>
</protein>
<gene>
    <name evidence="4" type="ORF">MSP1404_LOCUS3281</name>
</gene>
<reference evidence="4" key="1">
    <citation type="submission" date="2021-01" db="EMBL/GenBank/DDBJ databases">
        <authorList>
            <person name="Corre E."/>
            <person name="Pelletier E."/>
            <person name="Niang G."/>
            <person name="Scheremetjew M."/>
            <person name="Finn R."/>
            <person name="Kale V."/>
            <person name="Holt S."/>
            <person name="Cochrane G."/>
            <person name="Meng A."/>
            <person name="Brown T."/>
            <person name="Cohen L."/>
        </authorList>
    </citation>
    <scope>NUCLEOTIDE SEQUENCE</scope>
    <source>
        <strain evidence="4">CCMP494</strain>
    </source>
</reference>
<feature type="region of interest" description="Disordered" evidence="2">
    <location>
        <begin position="54"/>
        <end position="85"/>
    </location>
</feature>
<accession>A0A7S0KJ68</accession>
<keyword evidence="3" id="KW-0812">Transmembrane</keyword>
<feature type="transmembrane region" description="Helical" evidence="3">
    <location>
        <begin position="174"/>
        <end position="192"/>
    </location>
</feature>
<evidence type="ECO:0000256" key="2">
    <source>
        <dbReference type="SAM" id="MobiDB-lite"/>
    </source>
</evidence>